<dbReference type="PANTHER" id="PTHR46623">
    <property type="entry name" value="CARBOXYMETHYLENEBUTENOLIDASE-RELATED"/>
    <property type="match status" value="1"/>
</dbReference>
<evidence type="ECO:0000259" key="1">
    <source>
        <dbReference type="Pfam" id="PF01738"/>
    </source>
</evidence>
<feature type="domain" description="Dienelactone hydrolase" evidence="1">
    <location>
        <begin position="12"/>
        <end position="216"/>
    </location>
</feature>
<dbReference type="InterPro" id="IPR051049">
    <property type="entry name" value="Dienelactone_hydrolase-like"/>
</dbReference>
<gene>
    <name evidence="2" type="ORF">HFO74_14035</name>
</gene>
<dbReference type="EMBL" id="JAAXQQ010000004">
    <property type="protein sequence ID" value="MBY3064543.1"/>
    <property type="molecule type" value="Genomic_DNA"/>
</dbReference>
<organism evidence="2 3">
    <name type="scientific">Rhizobium laguerreae</name>
    <dbReference type="NCBI Taxonomy" id="1076926"/>
    <lineage>
        <taxon>Bacteria</taxon>
        <taxon>Pseudomonadati</taxon>
        <taxon>Pseudomonadota</taxon>
        <taxon>Alphaproteobacteria</taxon>
        <taxon>Hyphomicrobiales</taxon>
        <taxon>Rhizobiaceae</taxon>
        <taxon>Rhizobium/Agrobacterium group</taxon>
        <taxon>Rhizobium</taxon>
    </lineage>
</organism>
<dbReference type="Pfam" id="PF01738">
    <property type="entry name" value="DLH"/>
    <property type="match status" value="1"/>
</dbReference>
<dbReference type="SUPFAM" id="SSF53474">
    <property type="entry name" value="alpha/beta-Hydrolases"/>
    <property type="match status" value="1"/>
</dbReference>
<proteinExistence type="predicted"/>
<protein>
    <submittedName>
        <fullName evidence="2">Dienelactone hydrolase family protein</fullName>
    </submittedName>
</protein>
<accession>A0AB35FD32</accession>
<dbReference type="InterPro" id="IPR029058">
    <property type="entry name" value="AB_hydrolase_fold"/>
</dbReference>
<dbReference type="Proteomes" id="UP000758022">
    <property type="component" value="Unassembled WGS sequence"/>
</dbReference>
<keyword evidence="2" id="KW-0378">Hydrolase</keyword>
<reference evidence="2" key="1">
    <citation type="submission" date="2020-04" db="EMBL/GenBank/DDBJ databases">
        <title>Global-level population genomics supports evidence of horizontal gene transfer on evolution of Rhizobia in Lentils.</title>
        <authorList>
            <person name="Gai Y."/>
            <person name="Cook D."/>
            <person name="Riely B."/>
        </authorList>
    </citation>
    <scope>NUCLEOTIDE SEQUENCE</scope>
    <source>
        <strain evidence="2">TLR9</strain>
    </source>
</reference>
<dbReference type="InterPro" id="IPR002925">
    <property type="entry name" value="Dienelactn_hydro"/>
</dbReference>
<evidence type="ECO:0000313" key="3">
    <source>
        <dbReference type="Proteomes" id="UP000758022"/>
    </source>
</evidence>
<dbReference type="Gene3D" id="3.40.50.1820">
    <property type="entry name" value="alpha/beta hydrolase"/>
    <property type="match status" value="1"/>
</dbReference>
<dbReference type="GO" id="GO:0016787">
    <property type="term" value="F:hydrolase activity"/>
    <property type="evidence" value="ECO:0007669"/>
    <property type="project" value="UniProtKB-KW"/>
</dbReference>
<dbReference type="AlphaFoldDB" id="A0AB35FD32"/>
<sequence length="218" mass="23589">MGMTVKLEGGTGYYAASGRQDAPGMVVIQEWWGLQDQIKSVCEQYAAAGFDAIVPDLYAGVVVPYHDEEAAGREMDALDFLSATDLQVKAAADFLARPGRKIGLTGFCLGGIVSILGAIRLDVFAASSCYYGLPSPEQGKPADINIPIQGHFALGDTWCTPAMVDAFEAGLAAADKQFELYRYDCDHGFFNPDIKEYDAASAALSWERDLAFWAKHLK</sequence>
<dbReference type="RefSeq" id="WP_221979001.1">
    <property type="nucleotide sequence ID" value="NZ_JAAXQQ010000004.1"/>
</dbReference>
<dbReference type="PANTHER" id="PTHR46623:SF6">
    <property type="entry name" value="ALPHA_BETA-HYDROLASES SUPERFAMILY PROTEIN"/>
    <property type="match status" value="1"/>
</dbReference>
<comment type="caution">
    <text evidence="2">The sequence shown here is derived from an EMBL/GenBank/DDBJ whole genome shotgun (WGS) entry which is preliminary data.</text>
</comment>
<name>A0AB35FD32_9HYPH</name>
<evidence type="ECO:0000313" key="2">
    <source>
        <dbReference type="EMBL" id="MBY3064543.1"/>
    </source>
</evidence>